<dbReference type="PANTHER" id="PTHR43630:SF2">
    <property type="entry name" value="GLYCOSYLTRANSFERASE"/>
    <property type="match status" value="1"/>
</dbReference>
<dbReference type="PANTHER" id="PTHR43630">
    <property type="entry name" value="POLY-BETA-1,6-N-ACETYL-D-GLUCOSAMINE SYNTHASE"/>
    <property type="match status" value="1"/>
</dbReference>
<dbReference type="EC" id="2.4.-.-" evidence="3"/>
<evidence type="ECO:0000259" key="2">
    <source>
        <dbReference type="Pfam" id="PF00535"/>
    </source>
</evidence>
<name>A0ABW2YWV2_9SPHI</name>
<keyword evidence="3" id="KW-0328">Glycosyltransferase</keyword>
<dbReference type="InterPro" id="IPR001173">
    <property type="entry name" value="Glyco_trans_2-like"/>
</dbReference>
<comment type="similarity">
    <text evidence="1">Belongs to the glycosyltransferase 2 family. WaaE/KdtX subfamily.</text>
</comment>
<dbReference type="RefSeq" id="WP_377099993.1">
    <property type="nucleotide sequence ID" value="NZ_JBHTHU010000006.1"/>
</dbReference>
<dbReference type="Proteomes" id="UP001596958">
    <property type="component" value="Unassembled WGS sequence"/>
</dbReference>
<dbReference type="GO" id="GO:0016757">
    <property type="term" value="F:glycosyltransferase activity"/>
    <property type="evidence" value="ECO:0007669"/>
    <property type="project" value="UniProtKB-KW"/>
</dbReference>
<dbReference type="Pfam" id="PF00535">
    <property type="entry name" value="Glycos_transf_2"/>
    <property type="match status" value="1"/>
</dbReference>
<feature type="domain" description="Glycosyltransferase 2-like" evidence="2">
    <location>
        <begin position="5"/>
        <end position="124"/>
    </location>
</feature>
<dbReference type="SUPFAM" id="SSF53448">
    <property type="entry name" value="Nucleotide-diphospho-sugar transferases"/>
    <property type="match status" value="1"/>
</dbReference>
<evidence type="ECO:0000256" key="1">
    <source>
        <dbReference type="ARBA" id="ARBA00038494"/>
    </source>
</evidence>
<evidence type="ECO:0000313" key="3">
    <source>
        <dbReference type="EMBL" id="MFD0750591.1"/>
    </source>
</evidence>
<dbReference type="Gene3D" id="3.90.550.10">
    <property type="entry name" value="Spore Coat Polysaccharide Biosynthesis Protein SpsA, Chain A"/>
    <property type="match status" value="1"/>
</dbReference>
<dbReference type="EMBL" id="JBHTHU010000006">
    <property type="protein sequence ID" value="MFD0750591.1"/>
    <property type="molecule type" value="Genomic_DNA"/>
</dbReference>
<sequence>MIPVSVVIITKNEAETIEKSINATKLITDDIIVIDNDSADGTADIALANGCRVYQKSWGGYGANKNKGSNLAKYNWILSIDADEVPDVELVLALHDLKLDDEQVVYDIKFRSFFGKKRIRFGNWGRDHHIRLFNKKLVKWSEPLVHETLVLPTQIKVAQLTGNINHYSVKDSFECDNKAVYYAKLSAAKHYQNGKRASFANMYLSPFFNFFRNYVLLLGFLDGREGWVIAKTIYKNRWLKYHYLNQMAGSYHKAEHLERDLAVEY</sequence>
<comment type="caution">
    <text evidence="3">The sequence shown here is derived from an EMBL/GenBank/DDBJ whole genome shotgun (WGS) entry which is preliminary data.</text>
</comment>
<organism evidence="3 4">
    <name type="scientific">Mucilaginibacter calamicampi</name>
    <dbReference type="NCBI Taxonomy" id="1302352"/>
    <lineage>
        <taxon>Bacteria</taxon>
        <taxon>Pseudomonadati</taxon>
        <taxon>Bacteroidota</taxon>
        <taxon>Sphingobacteriia</taxon>
        <taxon>Sphingobacteriales</taxon>
        <taxon>Sphingobacteriaceae</taxon>
        <taxon>Mucilaginibacter</taxon>
    </lineage>
</organism>
<gene>
    <name evidence="3" type="ORF">ACFQZS_10580</name>
</gene>
<keyword evidence="4" id="KW-1185">Reference proteome</keyword>
<accession>A0ABW2YWV2</accession>
<proteinExistence type="inferred from homology"/>
<dbReference type="InterPro" id="IPR029044">
    <property type="entry name" value="Nucleotide-diphossugar_trans"/>
</dbReference>
<keyword evidence="3" id="KW-0808">Transferase</keyword>
<reference evidence="4" key="1">
    <citation type="journal article" date="2019" name="Int. J. Syst. Evol. Microbiol.">
        <title>The Global Catalogue of Microorganisms (GCM) 10K type strain sequencing project: providing services to taxonomists for standard genome sequencing and annotation.</title>
        <authorList>
            <consortium name="The Broad Institute Genomics Platform"/>
            <consortium name="The Broad Institute Genome Sequencing Center for Infectious Disease"/>
            <person name="Wu L."/>
            <person name="Ma J."/>
        </authorList>
    </citation>
    <scope>NUCLEOTIDE SEQUENCE [LARGE SCALE GENOMIC DNA]</scope>
    <source>
        <strain evidence="4">CCUG 63418</strain>
    </source>
</reference>
<evidence type="ECO:0000313" key="4">
    <source>
        <dbReference type="Proteomes" id="UP001596958"/>
    </source>
</evidence>
<dbReference type="CDD" id="cd02511">
    <property type="entry name" value="Beta4Glucosyltransferase"/>
    <property type="match status" value="1"/>
</dbReference>
<protein>
    <submittedName>
        <fullName evidence="3">Glycosyltransferase family 2 protein</fullName>
        <ecNumber evidence="3">2.4.-.-</ecNumber>
    </submittedName>
</protein>